<protein>
    <submittedName>
        <fullName evidence="1">Uncharacterized protein</fullName>
    </submittedName>
</protein>
<evidence type="ECO:0000313" key="1">
    <source>
        <dbReference type="EMBL" id="KAF6109845.1"/>
    </source>
</evidence>
<accession>A0A834ACM2</accession>
<dbReference type="AlphaFoldDB" id="A0A834ACM2"/>
<organism evidence="1 2">
    <name type="scientific">Phyllostomus discolor</name>
    <name type="common">pale spear-nosed bat</name>
    <dbReference type="NCBI Taxonomy" id="89673"/>
    <lineage>
        <taxon>Eukaryota</taxon>
        <taxon>Metazoa</taxon>
        <taxon>Chordata</taxon>
        <taxon>Craniata</taxon>
        <taxon>Vertebrata</taxon>
        <taxon>Euteleostomi</taxon>
        <taxon>Mammalia</taxon>
        <taxon>Eutheria</taxon>
        <taxon>Laurasiatheria</taxon>
        <taxon>Chiroptera</taxon>
        <taxon>Yangochiroptera</taxon>
        <taxon>Phyllostomidae</taxon>
        <taxon>Phyllostominae</taxon>
        <taxon>Phyllostomus</taxon>
    </lineage>
</organism>
<sequence>MPRVVVRGGSGGRHTAPWCPRDSLRVSGALQRAAWGGGLGPSLGTETGADSVFQEAPKKCFKKLAQTRQWGAGDLPPPFHAILPQSDIHCLVTSDGTCPVTPTPSPEKAWGPQPSLCHRPVLRSSHVLAHVCACLCVCCRVVKLCASPSPNSGRRGRSYATFGVS</sequence>
<evidence type="ECO:0000313" key="2">
    <source>
        <dbReference type="Proteomes" id="UP000664940"/>
    </source>
</evidence>
<proteinExistence type="predicted"/>
<dbReference type="EMBL" id="JABVXQ010000005">
    <property type="protein sequence ID" value="KAF6109845.1"/>
    <property type="molecule type" value="Genomic_DNA"/>
</dbReference>
<gene>
    <name evidence="1" type="ORF">HJG60_011036</name>
</gene>
<reference evidence="1 2" key="1">
    <citation type="journal article" date="2020" name="Nature">
        <title>Six reference-quality genomes reveal evolution of bat adaptations.</title>
        <authorList>
            <person name="Jebb D."/>
            <person name="Huang Z."/>
            <person name="Pippel M."/>
            <person name="Hughes G.M."/>
            <person name="Lavrichenko K."/>
            <person name="Devanna P."/>
            <person name="Winkler S."/>
            <person name="Jermiin L.S."/>
            <person name="Skirmuntt E.C."/>
            <person name="Katzourakis A."/>
            <person name="Burkitt-Gray L."/>
            <person name="Ray D.A."/>
            <person name="Sullivan K.A.M."/>
            <person name="Roscito J.G."/>
            <person name="Kirilenko B.M."/>
            <person name="Davalos L.M."/>
            <person name="Corthals A.P."/>
            <person name="Power M.L."/>
            <person name="Jones G."/>
            <person name="Ransome R.D."/>
            <person name="Dechmann D.K.N."/>
            <person name="Locatelli A.G."/>
            <person name="Puechmaille S.J."/>
            <person name="Fedrigo O."/>
            <person name="Jarvis E.D."/>
            <person name="Hiller M."/>
            <person name="Vernes S.C."/>
            <person name="Myers E.W."/>
            <person name="Teeling E.C."/>
        </authorList>
    </citation>
    <scope>NUCLEOTIDE SEQUENCE [LARGE SCALE GENOMIC DNA]</scope>
    <source>
        <strain evidence="1">Bat1K_MPI-CBG_1</strain>
    </source>
</reference>
<comment type="caution">
    <text evidence="1">The sequence shown here is derived from an EMBL/GenBank/DDBJ whole genome shotgun (WGS) entry which is preliminary data.</text>
</comment>
<name>A0A834ACM2_9CHIR</name>
<dbReference type="Proteomes" id="UP000664940">
    <property type="component" value="Unassembled WGS sequence"/>
</dbReference>